<dbReference type="Pfam" id="PF02350">
    <property type="entry name" value="Epimerase_2"/>
    <property type="match status" value="1"/>
</dbReference>
<reference evidence="3 4" key="1">
    <citation type="submission" date="2018-11" db="EMBL/GenBank/DDBJ databases">
        <title>Draft genome sequence of Ferruginibacter sp. BO-59.</title>
        <authorList>
            <person name="Im W.T."/>
        </authorList>
    </citation>
    <scope>NUCLEOTIDE SEQUENCE [LARGE SCALE GENOMIC DNA]</scope>
    <source>
        <strain evidence="3 4">BO-59</strain>
    </source>
</reference>
<dbReference type="Proteomes" id="UP000267223">
    <property type="component" value="Unassembled WGS sequence"/>
</dbReference>
<accession>A0A3M9NJ81</accession>
<keyword evidence="1 3" id="KW-0413">Isomerase</keyword>
<dbReference type="SUPFAM" id="SSF53756">
    <property type="entry name" value="UDP-Glycosyltransferase/glycogen phosphorylase"/>
    <property type="match status" value="1"/>
</dbReference>
<evidence type="ECO:0000313" key="4">
    <source>
        <dbReference type="Proteomes" id="UP000267223"/>
    </source>
</evidence>
<dbReference type="AlphaFoldDB" id="A0A3M9NJ81"/>
<dbReference type="InterPro" id="IPR029767">
    <property type="entry name" value="WecB-like"/>
</dbReference>
<organism evidence="3 4">
    <name type="scientific">Hanamia caeni</name>
    <dbReference type="NCBI Taxonomy" id="2294116"/>
    <lineage>
        <taxon>Bacteria</taxon>
        <taxon>Pseudomonadati</taxon>
        <taxon>Bacteroidota</taxon>
        <taxon>Chitinophagia</taxon>
        <taxon>Chitinophagales</taxon>
        <taxon>Chitinophagaceae</taxon>
        <taxon>Hanamia</taxon>
    </lineage>
</organism>
<evidence type="ECO:0000259" key="2">
    <source>
        <dbReference type="Pfam" id="PF02350"/>
    </source>
</evidence>
<comment type="caution">
    <text evidence="3">The sequence shown here is derived from an EMBL/GenBank/DDBJ whole genome shotgun (WGS) entry which is preliminary data.</text>
</comment>
<dbReference type="Gene3D" id="3.40.50.2000">
    <property type="entry name" value="Glycogen Phosphorylase B"/>
    <property type="match status" value="2"/>
</dbReference>
<proteinExistence type="inferred from homology"/>
<protein>
    <submittedName>
        <fullName evidence="3">UDP-N-acetylglucosamine 2-epimerase (Non-hydrolyzing)</fullName>
        <ecNumber evidence="3">5.1.3.14</ecNumber>
    </submittedName>
</protein>
<comment type="similarity">
    <text evidence="1">Belongs to the UDP-N-acetylglucosamine 2-epimerase family.</text>
</comment>
<name>A0A3M9NJ81_9BACT</name>
<dbReference type="PANTHER" id="PTHR43174">
    <property type="entry name" value="UDP-N-ACETYLGLUCOSAMINE 2-EPIMERASE"/>
    <property type="match status" value="1"/>
</dbReference>
<dbReference type="InterPro" id="IPR003331">
    <property type="entry name" value="UDP_GlcNAc_Epimerase_2_dom"/>
</dbReference>
<dbReference type="OrthoDB" id="9803238at2"/>
<dbReference type="PANTHER" id="PTHR43174:SF1">
    <property type="entry name" value="UDP-N-ACETYLGLUCOSAMINE 2-EPIMERASE"/>
    <property type="match status" value="1"/>
</dbReference>
<dbReference type="NCBIfam" id="TIGR00236">
    <property type="entry name" value="wecB"/>
    <property type="match status" value="1"/>
</dbReference>
<gene>
    <name evidence="3" type="ORF">EFY79_08915</name>
</gene>
<dbReference type="RefSeq" id="WP_123120347.1">
    <property type="nucleotide sequence ID" value="NZ_RJJR01000005.1"/>
</dbReference>
<dbReference type="EMBL" id="RJJR01000005">
    <property type="protein sequence ID" value="RNI37505.1"/>
    <property type="molecule type" value="Genomic_DNA"/>
</dbReference>
<evidence type="ECO:0000256" key="1">
    <source>
        <dbReference type="RuleBase" id="RU003513"/>
    </source>
</evidence>
<sequence>MKIFSIVGARPQFIKLAPLSSALAGFHEEIIVHTGQHYDYAMSEKIFIDLEIREPDIHLEINGTGPTAQITQMMLMLESAMLKFKPNLVIVFGDTNSTFAGATIAAKLNIPIVHIEAGLRSYNRSMPEEINRIVTDHVSQYLFAPTQTAVDILCKEGLGEKTSFTGDIMVDTMKNNLKIALKKSSIIDELKLEDKKFNLLTLHRNYNVDDPKVLEHLLNEMGKLDEKVIFPVHPRTRKMLAQTYSVPENILLTNPKGYVDFIVLENSASKIITDSGGIQKEAYILKKPCITLRTETEWVETVEQKWNLLVNPSERDIASKIDSFREPKSQKDVFGKNVTEKMIQIINDI</sequence>
<dbReference type="GO" id="GO:0008761">
    <property type="term" value="F:UDP-N-acetylglucosamine 2-epimerase activity"/>
    <property type="evidence" value="ECO:0007669"/>
    <property type="project" value="UniProtKB-EC"/>
</dbReference>
<dbReference type="EC" id="5.1.3.14" evidence="3"/>
<dbReference type="CDD" id="cd03786">
    <property type="entry name" value="GTB_UDP-GlcNAc_2-Epimerase"/>
    <property type="match status" value="1"/>
</dbReference>
<keyword evidence="4" id="KW-1185">Reference proteome</keyword>
<feature type="domain" description="UDP-N-acetylglucosamine 2-epimerase" evidence="2">
    <location>
        <begin position="28"/>
        <end position="343"/>
    </location>
</feature>
<evidence type="ECO:0000313" key="3">
    <source>
        <dbReference type="EMBL" id="RNI37505.1"/>
    </source>
</evidence>